<dbReference type="EMBL" id="CDSF01000001">
    <property type="protein sequence ID" value="CEO94726.1"/>
    <property type="molecule type" value="Genomic_DNA"/>
</dbReference>
<dbReference type="AlphaFoldDB" id="A0A0G4IHM2"/>
<evidence type="ECO:0000313" key="5">
    <source>
        <dbReference type="Proteomes" id="UP000039324"/>
    </source>
</evidence>
<dbReference type="Proteomes" id="UP000290189">
    <property type="component" value="Unassembled WGS sequence"/>
</dbReference>
<dbReference type="OrthoDB" id="1434354at2759"/>
<evidence type="ECO:0000313" key="6">
    <source>
        <dbReference type="Proteomes" id="UP000290189"/>
    </source>
</evidence>
<dbReference type="InterPro" id="IPR036273">
    <property type="entry name" value="CRAL/TRIO_N_dom_sf"/>
</dbReference>
<keyword evidence="4" id="KW-0496">Mitochondrion</keyword>
<name>A0A0G4IHM2_PLABS</name>
<sequence length="325" mass="35763">MAMDRAYMQTTGLLPPAPIQSWLALSTPPSPTCNGLDGSVRYRPVSDDERAAVAAIKVAIAGIYDPVKHNDAMLLRFAVGMQLDVERATAALEKAIAWKNRNAVDRMWHGPLTDGEAAFSRYHVQMWHGVDHDGHPVFFDRIGRSDRKQFFRAVTDVDVSFWYARAQEVGLVLAQDVTSATGRHVDSLTFVFDLDGMGVTDAANPNVVAMFQTAVSLMQNVYVGSLHRLLIINAPVVFSGVWRVLVNFIDAQAQKKMEVLGSRWRQRLLEIVPASSLPRYLQGSCRHCPGDECIALPARAPTPEPEKRAVSSPTPSDLDGTIGLL</sequence>
<evidence type="ECO:0000313" key="3">
    <source>
        <dbReference type="EMBL" id="CEO94726.1"/>
    </source>
</evidence>
<dbReference type="InterPro" id="IPR036865">
    <property type="entry name" value="CRAL-TRIO_dom_sf"/>
</dbReference>
<dbReference type="PANTHER" id="PTHR45657">
    <property type="entry name" value="CRAL-TRIO DOMAIN-CONTAINING PROTEIN YKL091C-RELATED"/>
    <property type="match status" value="1"/>
</dbReference>
<dbReference type="OMA" id="FQYYPQY"/>
<dbReference type="PANTHER" id="PTHR45657:SF1">
    <property type="entry name" value="CRAL-TRIO DOMAIN-CONTAINING PROTEIN YKL091C-RELATED"/>
    <property type="match status" value="1"/>
</dbReference>
<dbReference type="EMBL" id="OVEO01000001">
    <property type="protein sequence ID" value="SPQ93015.1"/>
    <property type="molecule type" value="Genomic_DNA"/>
</dbReference>
<geneLocation type="mitochondrion" evidence="4"/>
<dbReference type="Pfam" id="PF00650">
    <property type="entry name" value="CRAL_TRIO"/>
    <property type="match status" value="1"/>
</dbReference>
<dbReference type="Gene3D" id="3.40.525.10">
    <property type="entry name" value="CRAL-TRIO lipid binding domain"/>
    <property type="match status" value="1"/>
</dbReference>
<keyword evidence="5" id="KW-1185">Reference proteome</keyword>
<dbReference type="SMART" id="SM00516">
    <property type="entry name" value="SEC14"/>
    <property type="match status" value="1"/>
</dbReference>
<reference evidence="4 6" key="2">
    <citation type="submission" date="2018-03" db="EMBL/GenBank/DDBJ databases">
        <authorList>
            <person name="Fogelqvist J."/>
        </authorList>
    </citation>
    <scope>NUCLEOTIDE SEQUENCE [LARGE SCALE GENOMIC DNA]</scope>
</reference>
<gene>
    <name evidence="3" type="ORF">PBRA_000512</name>
    <name evidence="4" type="ORF">PLBR_LOCUS230</name>
</gene>
<reference evidence="3 5" key="1">
    <citation type="submission" date="2015-02" db="EMBL/GenBank/DDBJ databases">
        <authorList>
            <person name="Chooi Y.-H."/>
        </authorList>
    </citation>
    <scope>NUCLEOTIDE SEQUENCE [LARGE SCALE GENOMIC DNA]</scope>
    <source>
        <strain evidence="3">E3</strain>
    </source>
</reference>
<protein>
    <recommendedName>
        <fullName evidence="2">CRAL-TRIO domain-containing protein</fullName>
    </recommendedName>
</protein>
<dbReference type="PROSITE" id="PS50191">
    <property type="entry name" value="CRAL_TRIO"/>
    <property type="match status" value="1"/>
</dbReference>
<evidence type="ECO:0000256" key="1">
    <source>
        <dbReference type="SAM" id="MobiDB-lite"/>
    </source>
</evidence>
<dbReference type="CDD" id="cd00170">
    <property type="entry name" value="SEC14"/>
    <property type="match status" value="1"/>
</dbReference>
<dbReference type="InterPro" id="IPR001251">
    <property type="entry name" value="CRAL-TRIO_dom"/>
</dbReference>
<dbReference type="InterPro" id="IPR051026">
    <property type="entry name" value="PI/PC_transfer"/>
</dbReference>
<organism evidence="3 5">
    <name type="scientific">Plasmodiophora brassicae</name>
    <name type="common">Clubroot disease agent</name>
    <dbReference type="NCBI Taxonomy" id="37360"/>
    <lineage>
        <taxon>Eukaryota</taxon>
        <taxon>Sar</taxon>
        <taxon>Rhizaria</taxon>
        <taxon>Endomyxa</taxon>
        <taxon>Phytomyxea</taxon>
        <taxon>Plasmodiophorida</taxon>
        <taxon>Plasmodiophoridae</taxon>
        <taxon>Plasmodiophora</taxon>
    </lineage>
</organism>
<accession>A0A0G4IHM2</accession>
<dbReference type="SUPFAM" id="SSF52087">
    <property type="entry name" value="CRAL/TRIO domain"/>
    <property type="match status" value="1"/>
</dbReference>
<feature type="domain" description="CRAL-TRIO" evidence="2">
    <location>
        <begin position="115"/>
        <end position="289"/>
    </location>
</feature>
<evidence type="ECO:0000259" key="2">
    <source>
        <dbReference type="PROSITE" id="PS50191"/>
    </source>
</evidence>
<feature type="region of interest" description="Disordered" evidence="1">
    <location>
        <begin position="298"/>
        <end position="325"/>
    </location>
</feature>
<dbReference type="Proteomes" id="UP000039324">
    <property type="component" value="Unassembled WGS sequence"/>
</dbReference>
<evidence type="ECO:0000313" key="4">
    <source>
        <dbReference type="EMBL" id="SPQ93015.1"/>
    </source>
</evidence>
<dbReference type="SUPFAM" id="SSF46938">
    <property type="entry name" value="CRAL/TRIO N-terminal domain"/>
    <property type="match status" value="1"/>
</dbReference>
<dbReference type="STRING" id="37360.A0A0G4IHM2"/>
<proteinExistence type="predicted"/>